<accession>A0A2V1N6V9</accession>
<name>A0A2V1N6V9_9LACO</name>
<proteinExistence type="predicted"/>
<evidence type="ECO:0000313" key="3">
    <source>
        <dbReference type="Proteomes" id="UP000245080"/>
    </source>
</evidence>
<dbReference type="AlphaFoldDB" id="A0A2V1N6V9"/>
<dbReference type="OrthoDB" id="9808624at2"/>
<dbReference type="EMBL" id="QCXQ01000001">
    <property type="protein sequence ID" value="PWG01120.1"/>
    <property type="molecule type" value="Genomic_DNA"/>
</dbReference>
<dbReference type="Pfam" id="PF13643">
    <property type="entry name" value="DUF4145"/>
    <property type="match status" value="1"/>
</dbReference>
<gene>
    <name evidence="2" type="ORF">DCM90_02070</name>
</gene>
<organism evidence="2 3">
    <name type="scientific">Levilactobacillus bambusae</name>
    <dbReference type="NCBI Taxonomy" id="2024736"/>
    <lineage>
        <taxon>Bacteria</taxon>
        <taxon>Bacillati</taxon>
        <taxon>Bacillota</taxon>
        <taxon>Bacilli</taxon>
        <taxon>Lactobacillales</taxon>
        <taxon>Lactobacillaceae</taxon>
        <taxon>Levilactobacillus</taxon>
    </lineage>
</organism>
<comment type="caution">
    <text evidence="2">The sequence shown here is derived from an EMBL/GenBank/DDBJ whole genome shotgun (WGS) entry which is preliminary data.</text>
</comment>
<feature type="domain" description="DUF4145" evidence="1">
    <location>
        <begin position="51"/>
        <end position="139"/>
    </location>
</feature>
<sequence>MFKKCPSCNKTVIETLGKGDQLKDEFTHIHPKSLAKQFPEYIPSSIRQDYEEAYAILHLSPKASATLSRRAMQGMIRDFFEVKPDTLYKEIDQIENQISPTVKKTLNAARKIGNIGAHMENDINTIVEISDGEAEKLIKLNEYLIKNWYIERHDSDTLMKEIQDINTNKQDNKKKH</sequence>
<dbReference type="InterPro" id="IPR025285">
    <property type="entry name" value="DUF4145"/>
</dbReference>
<keyword evidence="3" id="KW-1185">Reference proteome</keyword>
<protein>
    <recommendedName>
        <fullName evidence="1">DUF4145 domain-containing protein</fullName>
    </recommendedName>
</protein>
<reference evidence="2 3" key="1">
    <citation type="journal article" date="2018" name="Int. J. Syst. Evol. Microbiol.">
        <title>Lactobacillus bambusae sp. nov., isolated from a traditional fermented Ma-bamboo shoots of Taiwan.</title>
        <authorList>
            <person name="Wang L.-T."/>
        </authorList>
    </citation>
    <scope>NUCLEOTIDE SEQUENCE [LARGE SCALE GENOMIC DNA]</scope>
    <source>
        <strain evidence="2 3">BS-W1</strain>
    </source>
</reference>
<evidence type="ECO:0000259" key="1">
    <source>
        <dbReference type="Pfam" id="PF13643"/>
    </source>
</evidence>
<dbReference type="Proteomes" id="UP000245080">
    <property type="component" value="Unassembled WGS sequence"/>
</dbReference>
<evidence type="ECO:0000313" key="2">
    <source>
        <dbReference type="EMBL" id="PWG01120.1"/>
    </source>
</evidence>